<keyword evidence="5" id="KW-1185">Reference proteome</keyword>
<dbReference type="SUPFAM" id="SSF46689">
    <property type="entry name" value="Homeodomain-like"/>
    <property type="match status" value="2"/>
</dbReference>
<evidence type="ECO:0000256" key="2">
    <source>
        <dbReference type="ARBA" id="ARBA00023163"/>
    </source>
</evidence>
<dbReference type="Pfam" id="PF01965">
    <property type="entry name" value="DJ-1_PfpI"/>
    <property type="match status" value="1"/>
</dbReference>
<dbReference type="PANTHER" id="PTHR43130:SF3">
    <property type="entry name" value="HTH-TYPE TRANSCRIPTIONAL REGULATOR RV1931C"/>
    <property type="match status" value="1"/>
</dbReference>
<feature type="domain" description="HTH araC/xylS-type" evidence="3">
    <location>
        <begin position="210"/>
        <end position="308"/>
    </location>
</feature>
<sequence length="312" mass="34557">MLKTALLLYPDINPFHFSVPYMAFQEAAEDGLFDVKIITPTGKPLKNNMIQPKIDGGLALLHECDIIVIPGWADADTRPDAATVHALQTASQRGAYLVGLCYGTYALAYAGVLDGKKAATHWLGGDDFSRRFPAVSLDINSIYVEDGNIITSAGTAAALDCCLYIICKFYGVKAANKAARVLVVPPQREGGQAQFIEQPLVQSTKDRQINTLLNGLRDTLHLPHSIDSAAAQTAMSRSTFTRHFKKATGATFLDWLHKERLQRSLDLLENTSLTIDQIAERCGFQNTVSFRTQFYRYYQVQPNVWRKHFGGV</sequence>
<dbReference type="Proteomes" id="UP000254651">
    <property type="component" value="Unassembled WGS sequence"/>
</dbReference>
<dbReference type="PANTHER" id="PTHR43130">
    <property type="entry name" value="ARAC-FAMILY TRANSCRIPTIONAL REGULATOR"/>
    <property type="match status" value="1"/>
</dbReference>
<accession>A0A378UFR4</accession>
<dbReference type="AlphaFoldDB" id="A0A378UFR4"/>
<name>A0A378UFR4_BERDE</name>
<dbReference type="InterPro" id="IPR052158">
    <property type="entry name" value="INH-QAR"/>
</dbReference>
<protein>
    <submittedName>
        <fullName evidence="4">AraC family transcription regulator</fullName>
    </submittedName>
</protein>
<dbReference type="GO" id="GO:0043565">
    <property type="term" value="F:sequence-specific DNA binding"/>
    <property type="evidence" value="ECO:0007669"/>
    <property type="project" value="InterPro"/>
</dbReference>
<evidence type="ECO:0000313" key="4">
    <source>
        <dbReference type="EMBL" id="STZ75593.1"/>
    </source>
</evidence>
<organism evidence="4 5">
    <name type="scientific">Bergeriella denitrificans</name>
    <name type="common">Neisseria denitrificans</name>
    <dbReference type="NCBI Taxonomy" id="494"/>
    <lineage>
        <taxon>Bacteria</taxon>
        <taxon>Pseudomonadati</taxon>
        <taxon>Pseudomonadota</taxon>
        <taxon>Betaproteobacteria</taxon>
        <taxon>Neisseriales</taxon>
        <taxon>Neisseriaceae</taxon>
        <taxon>Bergeriella</taxon>
    </lineage>
</organism>
<dbReference type="GO" id="GO:0003700">
    <property type="term" value="F:DNA-binding transcription factor activity"/>
    <property type="evidence" value="ECO:0007669"/>
    <property type="project" value="InterPro"/>
</dbReference>
<dbReference type="InterPro" id="IPR002818">
    <property type="entry name" value="DJ-1/PfpI"/>
</dbReference>
<gene>
    <name evidence="4" type="primary">mtrA</name>
    <name evidence="4" type="ORF">NCTC10295_00334</name>
</gene>
<evidence type="ECO:0000259" key="3">
    <source>
        <dbReference type="PROSITE" id="PS01124"/>
    </source>
</evidence>
<dbReference type="InterPro" id="IPR009057">
    <property type="entry name" value="Homeodomain-like_sf"/>
</dbReference>
<dbReference type="CDD" id="cd03137">
    <property type="entry name" value="GATase1_AraC_1"/>
    <property type="match status" value="1"/>
</dbReference>
<dbReference type="SUPFAM" id="SSF52317">
    <property type="entry name" value="Class I glutamine amidotransferase-like"/>
    <property type="match status" value="1"/>
</dbReference>
<reference evidence="4 5" key="1">
    <citation type="submission" date="2018-06" db="EMBL/GenBank/DDBJ databases">
        <authorList>
            <consortium name="Pathogen Informatics"/>
            <person name="Doyle S."/>
        </authorList>
    </citation>
    <scope>NUCLEOTIDE SEQUENCE [LARGE SCALE GENOMIC DNA]</scope>
    <source>
        <strain evidence="4 5">NCTC10295</strain>
    </source>
</reference>
<dbReference type="InterPro" id="IPR018060">
    <property type="entry name" value="HTH_AraC"/>
</dbReference>
<evidence type="ECO:0000256" key="1">
    <source>
        <dbReference type="ARBA" id="ARBA00023015"/>
    </source>
</evidence>
<keyword evidence="1" id="KW-0805">Transcription regulation</keyword>
<dbReference type="InterPro" id="IPR029062">
    <property type="entry name" value="Class_I_gatase-like"/>
</dbReference>
<evidence type="ECO:0000313" key="5">
    <source>
        <dbReference type="Proteomes" id="UP000254651"/>
    </source>
</evidence>
<dbReference type="Pfam" id="PF12833">
    <property type="entry name" value="HTH_18"/>
    <property type="match status" value="1"/>
</dbReference>
<dbReference type="Gene3D" id="1.10.10.60">
    <property type="entry name" value="Homeodomain-like"/>
    <property type="match status" value="2"/>
</dbReference>
<dbReference type="RefSeq" id="WP_066075866.1">
    <property type="nucleotide sequence ID" value="NZ_CP181246.1"/>
</dbReference>
<dbReference type="SMART" id="SM00342">
    <property type="entry name" value="HTH_ARAC"/>
    <property type="match status" value="1"/>
</dbReference>
<dbReference type="PROSITE" id="PS01124">
    <property type="entry name" value="HTH_ARAC_FAMILY_2"/>
    <property type="match status" value="1"/>
</dbReference>
<dbReference type="EMBL" id="UGQS01000001">
    <property type="protein sequence ID" value="STZ75593.1"/>
    <property type="molecule type" value="Genomic_DNA"/>
</dbReference>
<keyword evidence="2" id="KW-0804">Transcription</keyword>
<proteinExistence type="predicted"/>
<dbReference type="Gene3D" id="3.40.50.880">
    <property type="match status" value="1"/>
</dbReference>